<name>A0AAU9VHW1_9FIRM</name>
<reference evidence="9" key="1">
    <citation type="submission" date="2022-04" db="EMBL/GenBank/DDBJ databases">
        <authorList>
            <person name="Forde T."/>
        </authorList>
    </citation>
    <scope>NUCLEOTIDE SEQUENCE</scope>
    <source>
        <strain evidence="9">A18Y016a</strain>
        <strain evidence="8">A18Y020d</strain>
    </source>
</reference>
<feature type="transmembrane region" description="Helical" evidence="7">
    <location>
        <begin position="153"/>
        <end position="170"/>
    </location>
</feature>
<evidence type="ECO:0000256" key="3">
    <source>
        <dbReference type="ARBA" id="ARBA00022692"/>
    </source>
</evidence>
<feature type="transmembrane region" description="Helical" evidence="7">
    <location>
        <begin position="215"/>
        <end position="242"/>
    </location>
</feature>
<comment type="subcellular location">
    <subcellularLocation>
        <location evidence="1">Cell membrane</location>
        <topology evidence="1">Multi-pass membrane protein</topology>
    </subcellularLocation>
</comment>
<keyword evidence="2" id="KW-1003">Cell membrane</keyword>
<dbReference type="AlphaFoldDB" id="A0AAU9VHW1"/>
<dbReference type="EMBL" id="OW659496">
    <property type="protein sequence ID" value="CAH2761381.1"/>
    <property type="molecule type" value="Genomic_DNA"/>
</dbReference>
<feature type="transmembrane region" description="Helical" evidence="7">
    <location>
        <begin position="182"/>
        <end position="203"/>
    </location>
</feature>
<dbReference type="EMBL" id="OW659477">
    <property type="protein sequence ID" value="CAH2761382.1"/>
    <property type="molecule type" value="Genomic_DNA"/>
</dbReference>
<feature type="transmembrane region" description="Helical" evidence="7">
    <location>
        <begin position="120"/>
        <end position="147"/>
    </location>
</feature>
<evidence type="ECO:0000313" key="10">
    <source>
        <dbReference type="Proteomes" id="UP001154095"/>
    </source>
</evidence>
<evidence type="ECO:0000256" key="4">
    <source>
        <dbReference type="ARBA" id="ARBA00022989"/>
    </source>
</evidence>
<dbReference type="PIRSF" id="PIRSF035875">
    <property type="entry name" value="RNase_BN"/>
    <property type="match status" value="1"/>
</dbReference>
<gene>
    <name evidence="9" type="ORF">ERYAMS2_00680</name>
    <name evidence="8" type="ORF">ERYAMS_00386</name>
</gene>
<evidence type="ECO:0000256" key="2">
    <source>
        <dbReference type="ARBA" id="ARBA00022475"/>
    </source>
</evidence>
<evidence type="ECO:0000256" key="1">
    <source>
        <dbReference type="ARBA" id="ARBA00004651"/>
    </source>
</evidence>
<organism evidence="9 11">
    <name type="scientific">Erysipelothrix amsterdamensis</name>
    <dbReference type="NCBI Taxonomy" id="2929157"/>
    <lineage>
        <taxon>Bacteria</taxon>
        <taxon>Bacillati</taxon>
        <taxon>Bacillota</taxon>
        <taxon>Erysipelotrichia</taxon>
        <taxon>Erysipelotrichales</taxon>
        <taxon>Erysipelotrichaceae</taxon>
        <taxon>Erysipelothrix</taxon>
    </lineage>
</organism>
<sequence length="299" mass="34705">MKKFVKKIQTVMEMMSSNEGTLFTYALAYSIIVGIAPFIIISVVFVGTYVYDVSQIIQLLQRYVPADLILPFVDYIQTSDLSNLWLIISLLGVSIWVASKSIYSFLLLSSEQDGVNINHFFLRILACIYFIMIVLGIMAFGILIGYVPFINKFTTPIVITFFFVFFYRLLSFKYTRFRDVIWGSAITSIVLILLGRLFFVYINQYSNYQTIYGPLASMMILLISGWIIAWVVFFGYCINYVVRDDTLPVQGKHRLISILEKTNEKIDEREEKFIHDHIERNHDHNSSLKDEEKSEDIQD</sequence>
<proteinExistence type="predicted"/>
<dbReference type="InterPro" id="IPR017039">
    <property type="entry name" value="Virul_fac_BrkB"/>
</dbReference>
<evidence type="ECO:0000313" key="8">
    <source>
        <dbReference type="EMBL" id="CAH2761381.1"/>
    </source>
</evidence>
<dbReference type="GO" id="GO:0005886">
    <property type="term" value="C:plasma membrane"/>
    <property type="evidence" value="ECO:0007669"/>
    <property type="project" value="UniProtKB-SubCell"/>
</dbReference>
<protein>
    <submittedName>
        <fullName evidence="9">YihY/virulence factor BrkB family protein</fullName>
    </submittedName>
</protein>
<dbReference type="RefSeq" id="WP_254007305.1">
    <property type="nucleotide sequence ID" value="NZ_OW659477.1"/>
</dbReference>
<evidence type="ECO:0000313" key="9">
    <source>
        <dbReference type="EMBL" id="CAH2761382.1"/>
    </source>
</evidence>
<dbReference type="Proteomes" id="UP001154111">
    <property type="component" value="Chromosome"/>
</dbReference>
<dbReference type="Pfam" id="PF03631">
    <property type="entry name" value="Virul_fac_BrkB"/>
    <property type="match status" value="1"/>
</dbReference>
<feature type="transmembrane region" description="Helical" evidence="7">
    <location>
        <begin position="21"/>
        <end position="51"/>
    </location>
</feature>
<keyword evidence="10" id="KW-1185">Reference proteome</keyword>
<evidence type="ECO:0000256" key="5">
    <source>
        <dbReference type="ARBA" id="ARBA00023136"/>
    </source>
</evidence>
<evidence type="ECO:0000256" key="7">
    <source>
        <dbReference type="SAM" id="Phobius"/>
    </source>
</evidence>
<keyword evidence="4 7" id="KW-1133">Transmembrane helix</keyword>
<evidence type="ECO:0000313" key="11">
    <source>
        <dbReference type="Proteomes" id="UP001154111"/>
    </source>
</evidence>
<feature type="transmembrane region" description="Helical" evidence="7">
    <location>
        <begin position="84"/>
        <end position="108"/>
    </location>
</feature>
<accession>A0AAU9VHW1</accession>
<keyword evidence="5 7" id="KW-0472">Membrane</keyword>
<keyword evidence="3 7" id="KW-0812">Transmembrane</keyword>
<feature type="region of interest" description="Disordered" evidence="6">
    <location>
        <begin position="278"/>
        <end position="299"/>
    </location>
</feature>
<dbReference type="Proteomes" id="UP001154095">
    <property type="component" value="Chromosome"/>
</dbReference>
<evidence type="ECO:0000256" key="6">
    <source>
        <dbReference type="SAM" id="MobiDB-lite"/>
    </source>
</evidence>
<dbReference type="PANTHER" id="PTHR30213:SF0">
    <property type="entry name" value="UPF0761 MEMBRANE PROTEIN YIHY"/>
    <property type="match status" value="1"/>
</dbReference>
<dbReference type="PANTHER" id="PTHR30213">
    <property type="entry name" value="INNER MEMBRANE PROTEIN YHJD"/>
    <property type="match status" value="1"/>
</dbReference>